<evidence type="ECO:0000313" key="3">
    <source>
        <dbReference type="Proteomes" id="UP000830434"/>
    </source>
</evidence>
<reference evidence="2" key="1">
    <citation type="submission" date="2022-04" db="EMBL/GenBank/DDBJ databases">
        <title>Diverse halophilic archaea isolated from saline environments.</title>
        <authorList>
            <person name="Cui H.-L."/>
        </authorList>
    </citation>
    <scope>NUCLEOTIDE SEQUENCE</scope>
    <source>
        <strain evidence="2">XZYJT40</strain>
    </source>
</reference>
<dbReference type="GeneID" id="72188840"/>
<organism evidence="2 3">
    <name type="scientific">Halorussus gelatinilyticus</name>
    <dbReference type="NCBI Taxonomy" id="2937524"/>
    <lineage>
        <taxon>Archaea</taxon>
        <taxon>Methanobacteriati</taxon>
        <taxon>Methanobacteriota</taxon>
        <taxon>Stenosarchaea group</taxon>
        <taxon>Halobacteria</taxon>
        <taxon>Halobacteriales</taxon>
        <taxon>Haladaptataceae</taxon>
        <taxon>Halorussus</taxon>
    </lineage>
</organism>
<dbReference type="AlphaFoldDB" id="A0A8U0IJ39"/>
<dbReference type="PROSITE" id="PS51318">
    <property type="entry name" value="TAT"/>
    <property type="match status" value="1"/>
</dbReference>
<dbReference type="KEGG" id="haxz:M0R88_03255"/>
<evidence type="ECO:0000313" key="2">
    <source>
        <dbReference type="EMBL" id="UPW01127.1"/>
    </source>
</evidence>
<feature type="compositionally biased region" description="Basic and acidic residues" evidence="1">
    <location>
        <begin position="19"/>
        <end position="34"/>
    </location>
</feature>
<keyword evidence="3" id="KW-1185">Reference proteome</keyword>
<sequence>MTNLSTGEEPTPEAGGKTHGTDDRRATPTGSLDRRTLLKGTAAAGLAGAGVAGTAGATGWREITFCAAGEATFSYEVSVSGRVKRGGTYESDAGDDLVDENTARGAVGDGRCDSWLFTGDPTDLQLDGPGKVYVDGDLFEDTTEDERDLPNTVTIRARGESVEYKFRVSGRVEKGDLADDGDDIDGNTVRGAVGGEARDDFRYSGSLAFDRSDGPLEVTLRIGGD</sequence>
<protein>
    <submittedName>
        <fullName evidence="2">Uncharacterized protein</fullName>
    </submittedName>
</protein>
<name>A0A8U0IJ39_9EURY</name>
<evidence type="ECO:0000256" key="1">
    <source>
        <dbReference type="SAM" id="MobiDB-lite"/>
    </source>
</evidence>
<dbReference type="EMBL" id="CP096658">
    <property type="protein sequence ID" value="UPW01127.1"/>
    <property type="molecule type" value="Genomic_DNA"/>
</dbReference>
<dbReference type="Proteomes" id="UP000830434">
    <property type="component" value="Chromosome"/>
</dbReference>
<dbReference type="RefSeq" id="WP_248655532.1">
    <property type="nucleotide sequence ID" value="NZ_CP096658.1"/>
</dbReference>
<gene>
    <name evidence="2" type="ORF">M0R88_03255</name>
</gene>
<dbReference type="InterPro" id="IPR006311">
    <property type="entry name" value="TAT_signal"/>
</dbReference>
<accession>A0A8U0IJ39</accession>
<feature type="region of interest" description="Disordered" evidence="1">
    <location>
        <begin position="1"/>
        <end position="34"/>
    </location>
</feature>
<proteinExistence type="predicted"/>